<dbReference type="EMBL" id="JAPFFF010000055">
    <property type="protein sequence ID" value="KAK8838433.1"/>
    <property type="molecule type" value="Genomic_DNA"/>
</dbReference>
<evidence type="ECO:0000256" key="1">
    <source>
        <dbReference type="ARBA" id="ARBA00022737"/>
    </source>
</evidence>
<dbReference type="PANTHER" id="PTHR24198:SF165">
    <property type="entry name" value="ANKYRIN REPEAT-CONTAINING PROTEIN-RELATED"/>
    <property type="match status" value="1"/>
</dbReference>
<accession>A0ABR2GWW7</accession>
<organism evidence="5 6">
    <name type="scientific">Tritrichomonas musculus</name>
    <dbReference type="NCBI Taxonomy" id="1915356"/>
    <lineage>
        <taxon>Eukaryota</taxon>
        <taxon>Metamonada</taxon>
        <taxon>Parabasalia</taxon>
        <taxon>Tritrichomonadida</taxon>
        <taxon>Tritrichomonadidae</taxon>
        <taxon>Tritrichomonas</taxon>
    </lineage>
</organism>
<dbReference type="SUPFAM" id="SSF48403">
    <property type="entry name" value="Ankyrin repeat"/>
    <property type="match status" value="1"/>
</dbReference>
<dbReference type="Proteomes" id="UP001470230">
    <property type="component" value="Unassembled WGS sequence"/>
</dbReference>
<evidence type="ECO:0000313" key="5">
    <source>
        <dbReference type="EMBL" id="KAK8838433.1"/>
    </source>
</evidence>
<sequence>MNDDATIAQQYTKKMQVIEESILNLLEEEEPQPKDYDKINELINNTKTEFKQQDSRQILYLLINIAENHYKTPGFFDRIFTLIKLILQDLGNFDLFNVFKDHKLLLLYLFQNKIIQPTKHIKDIIFDNQYEENKYDYYFFPEFRPFFEKKGYYSTYHEKRKQFFNSEEKFEEKRKSGENDSYICQLIRNDSIKEFIIYINKNNINFSSQINESVFETNPLLLTKKPSLIEYAAFYGSIQIFQYLLINKAEITSELSIYAIHGRNESIIQLLEENQIKFYRWPCLMESIKCHHNEIANYIKNQMEENEINKSLFFSCLQYHNFVELFELIEKIGFYSFKKSETFKKFIEYDHTFFTKFYITCHNYPITKNKKYYTNINKIIQMVINNGNVELLDLLVNDFDVNKKIFNHESETVLHLAVKCRKYDIVKYLFDKKLNVNVNELLYGGDTVGYDHYEYHNGEKNALHIAIQNEDVKIVDLLLKNDKINANAKLIKEDVDNGGINSDVKELTPLYMAVEAQNYEIVRLLLSNKDIDVNARSLNVFYYNYNTRRGMCAWGRRPSNDARMRKRRMKSMREEEYDDDDEEFNHRRYSGDDDDDNDDDDDCTYVEANTRDQEITRMYRSGGVFTPLFAAIESQDIQMIKILLSHPKIDVNARSISYSPYKKSVVVPLYRAVELKNDEIQQLLMSTGKVDEQKMSSFYEEERRLKLENERFFLLKCEKLPFESHSSEGHRCTNVILGPGVNELEGRISYIDDEPDDSPSKTTEKVPERSEGVSKKLIIEENNNLKKFVSYLRSHLSKYEDVISYDNFVMKLKERSIDIDIIKGEENEECKVSSDQPFVGPDEEEFQEVVSKIGEGITPGPKSFTLRLIRILTFSGVVGIEQQSKMISSAFEKVIFLLFRHEWKHLLLILIDFPRNSKDSVFSISTNENELIFSKDGGKTSVFGPYY</sequence>
<feature type="repeat" description="ANK" evidence="3">
    <location>
        <begin position="409"/>
        <end position="441"/>
    </location>
</feature>
<evidence type="ECO:0000256" key="4">
    <source>
        <dbReference type="SAM" id="MobiDB-lite"/>
    </source>
</evidence>
<protein>
    <recommendedName>
        <fullName evidence="7">DUF3447 domain-containing protein</fullName>
    </recommendedName>
</protein>
<dbReference type="PANTHER" id="PTHR24198">
    <property type="entry name" value="ANKYRIN REPEAT AND PROTEIN KINASE DOMAIN-CONTAINING PROTEIN"/>
    <property type="match status" value="1"/>
</dbReference>
<dbReference type="SMART" id="SM00248">
    <property type="entry name" value="ANK"/>
    <property type="match status" value="7"/>
</dbReference>
<dbReference type="PROSITE" id="PS50088">
    <property type="entry name" value="ANK_REPEAT"/>
    <property type="match status" value="1"/>
</dbReference>
<dbReference type="Gene3D" id="1.25.40.20">
    <property type="entry name" value="Ankyrin repeat-containing domain"/>
    <property type="match status" value="3"/>
</dbReference>
<reference evidence="5 6" key="1">
    <citation type="submission" date="2024-04" db="EMBL/GenBank/DDBJ databases">
        <title>Tritrichomonas musculus Genome.</title>
        <authorList>
            <person name="Alves-Ferreira E."/>
            <person name="Grigg M."/>
            <person name="Lorenzi H."/>
            <person name="Galac M."/>
        </authorList>
    </citation>
    <scope>NUCLEOTIDE SEQUENCE [LARGE SCALE GENOMIC DNA]</scope>
    <source>
        <strain evidence="5 6">EAF2021</strain>
    </source>
</reference>
<evidence type="ECO:0000256" key="3">
    <source>
        <dbReference type="PROSITE-ProRule" id="PRU00023"/>
    </source>
</evidence>
<keyword evidence="2 3" id="KW-0040">ANK repeat</keyword>
<evidence type="ECO:0008006" key="7">
    <source>
        <dbReference type="Google" id="ProtNLM"/>
    </source>
</evidence>
<comment type="caution">
    <text evidence="5">The sequence shown here is derived from an EMBL/GenBank/DDBJ whole genome shotgun (WGS) entry which is preliminary data.</text>
</comment>
<gene>
    <name evidence="5" type="ORF">M9Y10_033059</name>
</gene>
<proteinExistence type="predicted"/>
<dbReference type="InterPro" id="IPR036770">
    <property type="entry name" value="Ankyrin_rpt-contain_sf"/>
</dbReference>
<dbReference type="Pfam" id="PF12796">
    <property type="entry name" value="Ank_2"/>
    <property type="match status" value="2"/>
</dbReference>
<evidence type="ECO:0000256" key="2">
    <source>
        <dbReference type="ARBA" id="ARBA00023043"/>
    </source>
</evidence>
<name>A0ABR2GWW7_9EUKA</name>
<dbReference type="InterPro" id="IPR002110">
    <property type="entry name" value="Ankyrin_rpt"/>
</dbReference>
<evidence type="ECO:0000313" key="6">
    <source>
        <dbReference type="Proteomes" id="UP001470230"/>
    </source>
</evidence>
<feature type="region of interest" description="Disordered" evidence="4">
    <location>
        <begin position="750"/>
        <end position="772"/>
    </location>
</feature>
<keyword evidence="1" id="KW-0677">Repeat</keyword>
<feature type="region of interest" description="Disordered" evidence="4">
    <location>
        <begin position="563"/>
        <end position="601"/>
    </location>
</feature>
<feature type="compositionally biased region" description="Basic and acidic residues" evidence="4">
    <location>
        <begin position="758"/>
        <end position="772"/>
    </location>
</feature>
<feature type="compositionally biased region" description="Acidic residues" evidence="4">
    <location>
        <begin position="592"/>
        <end position="601"/>
    </location>
</feature>
<keyword evidence="6" id="KW-1185">Reference proteome</keyword>